<feature type="binding site" evidence="6">
    <location>
        <position position="51"/>
    </location>
    <ligand>
        <name>NADP(+)</name>
        <dbReference type="ChEBI" id="CHEBI:58349"/>
    </ligand>
</feature>
<accession>A0A1G2G0H0</accession>
<comment type="pathway">
    <text evidence="1 6">Carbohydrate degradation; pentose phosphate pathway; D-ribulose 5-phosphate from D-glucose 6-phosphate (oxidative stage): step 1/3.</text>
</comment>
<evidence type="ECO:0000256" key="6">
    <source>
        <dbReference type="HAMAP-Rule" id="MF_00966"/>
    </source>
</evidence>
<name>A0A1G2G0H0_9BACT</name>
<evidence type="ECO:0000313" key="10">
    <source>
        <dbReference type="Proteomes" id="UP000176700"/>
    </source>
</evidence>
<gene>
    <name evidence="6" type="primary">zwf</name>
    <name evidence="9" type="ORF">A2W41_04495</name>
</gene>
<dbReference type="NCBIfam" id="TIGR00871">
    <property type="entry name" value="zwf"/>
    <property type="match status" value="1"/>
</dbReference>
<dbReference type="GO" id="GO:0050661">
    <property type="term" value="F:NADP binding"/>
    <property type="evidence" value="ECO:0007669"/>
    <property type="project" value="UniProtKB-UniRule"/>
</dbReference>
<keyword evidence="2 6" id="KW-0313">Glucose metabolism</keyword>
<feature type="binding site" evidence="6">
    <location>
        <position position="340"/>
    </location>
    <ligand>
        <name>substrate</name>
    </ligand>
</feature>
<feature type="binding site" evidence="6">
    <location>
        <position position="188"/>
    </location>
    <ligand>
        <name>substrate</name>
    </ligand>
</feature>
<dbReference type="Pfam" id="PF00479">
    <property type="entry name" value="G6PD_N"/>
    <property type="match status" value="1"/>
</dbReference>
<feature type="domain" description="Glucose-6-phosphate dehydrogenase C-terminal" evidence="8">
    <location>
        <begin position="199"/>
        <end position="473"/>
    </location>
</feature>
<dbReference type="InterPro" id="IPR001282">
    <property type="entry name" value="G6P_DH"/>
</dbReference>
<dbReference type="UniPathway" id="UPA00115">
    <property type="reaction ID" value="UER00408"/>
</dbReference>
<dbReference type="EMBL" id="MHNI01000008">
    <property type="protein sequence ID" value="OGZ43350.1"/>
    <property type="molecule type" value="Genomic_DNA"/>
</dbReference>
<dbReference type="PANTHER" id="PTHR23429:SF0">
    <property type="entry name" value="GLUCOSE-6-PHOSPHATE 1-DEHYDROGENASE"/>
    <property type="match status" value="1"/>
</dbReference>
<reference evidence="9 10" key="1">
    <citation type="journal article" date="2016" name="Nat. Commun.">
        <title>Thousands of microbial genomes shed light on interconnected biogeochemical processes in an aquifer system.</title>
        <authorList>
            <person name="Anantharaman K."/>
            <person name="Brown C.T."/>
            <person name="Hug L.A."/>
            <person name="Sharon I."/>
            <person name="Castelle C.J."/>
            <person name="Probst A.J."/>
            <person name="Thomas B.C."/>
            <person name="Singh A."/>
            <person name="Wilkins M.J."/>
            <person name="Karaoz U."/>
            <person name="Brodie E.L."/>
            <person name="Williams K.H."/>
            <person name="Hubbard S.S."/>
            <person name="Banfield J.F."/>
        </authorList>
    </citation>
    <scope>NUCLEOTIDE SEQUENCE [LARGE SCALE GENOMIC DNA]</scope>
</reference>
<feature type="binding site" evidence="6">
    <location>
        <position position="226"/>
    </location>
    <ligand>
        <name>substrate</name>
    </ligand>
</feature>
<evidence type="ECO:0000256" key="1">
    <source>
        <dbReference type="ARBA" id="ARBA00004937"/>
    </source>
</evidence>
<evidence type="ECO:0000313" key="9">
    <source>
        <dbReference type="EMBL" id="OGZ43350.1"/>
    </source>
</evidence>
<dbReference type="Proteomes" id="UP000176700">
    <property type="component" value="Unassembled WGS sequence"/>
</dbReference>
<dbReference type="SUPFAM" id="SSF55347">
    <property type="entry name" value="Glyceraldehyde-3-phosphate dehydrogenase-like, C-terminal domain"/>
    <property type="match status" value="1"/>
</dbReference>
<evidence type="ECO:0000256" key="2">
    <source>
        <dbReference type="ARBA" id="ARBA00022526"/>
    </source>
</evidence>
<keyword evidence="5 6" id="KW-0119">Carbohydrate metabolism</keyword>
<dbReference type="GO" id="GO:0009051">
    <property type="term" value="P:pentose-phosphate shunt, oxidative branch"/>
    <property type="evidence" value="ECO:0007669"/>
    <property type="project" value="TreeGrafter"/>
</dbReference>
<dbReference type="PIRSF" id="PIRSF000110">
    <property type="entry name" value="G6PD"/>
    <property type="match status" value="1"/>
</dbReference>
<evidence type="ECO:0000256" key="5">
    <source>
        <dbReference type="ARBA" id="ARBA00023277"/>
    </source>
</evidence>
<evidence type="ECO:0000256" key="4">
    <source>
        <dbReference type="ARBA" id="ARBA00023002"/>
    </source>
</evidence>
<feature type="binding site" evidence="6">
    <location>
        <position position="245"/>
    </location>
    <ligand>
        <name>substrate</name>
    </ligand>
</feature>
<sequence>MKRKGTTEMPTVFVIFGVTGDLSRTKLIPAIFNLYKKGHLPRRFRIIGSSRRDESNESFREYVRTIVHNERSGTQKNLKAFLDCVTFHRAFFDDSESYARLGEELVGIDGHFGKCSNKLFYLAVPPNLYEVMFKELANSGLTIPCSDEEGWTRVLVEKPFGKDIDTARELDKMLGLLFKEEQIFRIDHYLAKETMQNILMFRFSNAIFEPIWNRNYIDKVEIMLLEKAGVGGRGAFYDEVGALRDVGQNHILQMLALIAMDDPKKLSAEHIRGERARVLKALHPIKGKNVGKVVVRGQYRGYLQEKGIKKKSSTETYFSLEARIHNARWKGVPFYLKSGKALKGQKTEITVYFKKTASCLCPAGAEIHRRNALTFRIQPDEGISIRFWAKTPGFTQKLEAKNLSFLYHAVAATKEAPEAYERVLFDCIRGDQTLFMSTREVRSSWAFITPILRDWGKTLLYTYKKGSGGPKALPHF</sequence>
<dbReference type="Gene3D" id="3.30.360.10">
    <property type="entry name" value="Dihydrodipicolinate Reductase, domain 2"/>
    <property type="match status" value="1"/>
</dbReference>
<dbReference type="EC" id="1.1.1.49" evidence="6"/>
<protein>
    <recommendedName>
        <fullName evidence="6">Glucose-6-phosphate 1-dehydrogenase</fullName>
        <shortName evidence="6">G6PD</shortName>
        <ecNumber evidence="6">1.1.1.49</ecNumber>
    </recommendedName>
</protein>
<dbReference type="GO" id="GO:0004345">
    <property type="term" value="F:glucose-6-phosphate dehydrogenase activity"/>
    <property type="evidence" value="ECO:0007669"/>
    <property type="project" value="UniProtKB-UniRule"/>
</dbReference>
<dbReference type="InterPro" id="IPR022675">
    <property type="entry name" value="G6P_DH_C"/>
</dbReference>
<dbReference type="GO" id="GO:0005829">
    <property type="term" value="C:cytosol"/>
    <property type="evidence" value="ECO:0007669"/>
    <property type="project" value="TreeGrafter"/>
</dbReference>
<organism evidence="9 10">
    <name type="scientific">Candidatus Ryanbacteria bacterium RIFCSPHIGHO2_01_45_13</name>
    <dbReference type="NCBI Taxonomy" id="1802112"/>
    <lineage>
        <taxon>Bacteria</taxon>
        <taxon>Candidatus Ryaniibacteriota</taxon>
    </lineage>
</organism>
<feature type="binding site" evidence="6">
    <location>
        <position position="158"/>
    </location>
    <ligand>
        <name>NADP(+)</name>
        <dbReference type="ChEBI" id="CHEBI:58349"/>
    </ligand>
</feature>
<comment type="similarity">
    <text evidence="6">Belongs to the glucose-6-phosphate dehydrogenase family.</text>
</comment>
<evidence type="ECO:0000256" key="3">
    <source>
        <dbReference type="ARBA" id="ARBA00022857"/>
    </source>
</evidence>
<dbReference type="GO" id="GO:0006006">
    <property type="term" value="P:glucose metabolic process"/>
    <property type="evidence" value="ECO:0007669"/>
    <property type="project" value="UniProtKB-KW"/>
</dbReference>
<feature type="binding site" evidence="6">
    <location>
        <position position="192"/>
    </location>
    <ligand>
        <name>substrate</name>
    </ligand>
</feature>
<dbReference type="SUPFAM" id="SSF51735">
    <property type="entry name" value="NAD(P)-binding Rossmann-fold domains"/>
    <property type="match status" value="1"/>
</dbReference>
<keyword evidence="4 6" id="KW-0560">Oxidoreductase</keyword>
<dbReference type="AlphaFoldDB" id="A0A1G2G0H0"/>
<dbReference type="Gene3D" id="3.40.50.720">
    <property type="entry name" value="NAD(P)-binding Rossmann-like Domain"/>
    <property type="match status" value="1"/>
</dbReference>
<proteinExistence type="inferred from homology"/>
<dbReference type="HAMAP" id="MF_00966">
    <property type="entry name" value="G6PD"/>
    <property type="match status" value="1"/>
</dbReference>
<comment type="catalytic activity">
    <reaction evidence="6">
        <text>D-glucose 6-phosphate + NADP(+) = 6-phospho-D-glucono-1,5-lactone + NADPH + H(+)</text>
        <dbReference type="Rhea" id="RHEA:15841"/>
        <dbReference type="ChEBI" id="CHEBI:15378"/>
        <dbReference type="ChEBI" id="CHEBI:57783"/>
        <dbReference type="ChEBI" id="CHEBI:57955"/>
        <dbReference type="ChEBI" id="CHEBI:58349"/>
        <dbReference type="ChEBI" id="CHEBI:61548"/>
        <dbReference type="EC" id="1.1.1.49"/>
    </reaction>
</comment>
<feature type="domain" description="Glucose-6-phosphate dehydrogenase NAD-binding" evidence="7">
    <location>
        <begin position="14"/>
        <end position="197"/>
    </location>
</feature>
<dbReference type="Pfam" id="PF02781">
    <property type="entry name" value="G6PD_C"/>
    <property type="match status" value="1"/>
</dbReference>
<dbReference type="InterPro" id="IPR022674">
    <property type="entry name" value="G6P_DH_NAD-bd"/>
</dbReference>
<dbReference type="PRINTS" id="PR00079">
    <property type="entry name" value="G6PDHDRGNASE"/>
</dbReference>
<comment type="caution">
    <text evidence="9">The sequence shown here is derived from an EMBL/GenBank/DDBJ whole genome shotgun (WGS) entry which is preliminary data.</text>
</comment>
<evidence type="ECO:0000259" key="7">
    <source>
        <dbReference type="Pfam" id="PF00479"/>
    </source>
</evidence>
<evidence type="ECO:0000259" key="8">
    <source>
        <dbReference type="Pfam" id="PF02781"/>
    </source>
</evidence>
<keyword evidence="3 6" id="KW-0521">NADP</keyword>
<comment type="caution">
    <text evidence="6">Lacks conserved residue(s) required for the propagation of feature annotation.</text>
</comment>
<dbReference type="InterPro" id="IPR036291">
    <property type="entry name" value="NAD(P)-bd_dom_sf"/>
</dbReference>
<feature type="active site" description="Proton acceptor" evidence="6">
    <location>
        <position position="250"/>
    </location>
</feature>
<comment type="function">
    <text evidence="6">Catalyzes the oxidation of glucose 6-phosphate to 6-phosphogluconolactone.</text>
</comment>
<dbReference type="PANTHER" id="PTHR23429">
    <property type="entry name" value="GLUCOSE-6-PHOSPHATE 1-DEHYDROGENASE G6PD"/>
    <property type="match status" value="1"/>
</dbReference>